<dbReference type="Pfam" id="PF13968">
    <property type="entry name" value="DUF4220"/>
    <property type="match status" value="1"/>
</dbReference>
<proteinExistence type="predicted"/>
<keyword evidence="1" id="KW-0472">Membrane</keyword>
<dbReference type="Pfam" id="PF04578">
    <property type="entry name" value="DUF594"/>
    <property type="match status" value="1"/>
</dbReference>
<name>A0A2N9J2P0_FAGSY</name>
<evidence type="ECO:0000259" key="2">
    <source>
        <dbReference type="Pfam" id="PF13968"/>
    </source>
</evidence>
<gene>
    <name evidence="3" type="ORF">FSB_LOCUS58960</name>
</gene>
<protein>
    <recommendedName>
        <fullName evidence="2">DUF4220 domain-containing protein</fullName>
    </recommendedName>
</protein>
<keyword evidence="1" id="KW-0812">Transmembrane</keyword>
<dbReference type="AlphaFoldDB" id="A0A2N9J2P0"/>
<keyword evidence="1" id="KW-1133">Transmembrane helix</keyword>
<evidence type="ECO:0000313" key="3">
    <source>
        <dbReference type="EMBL" id="SPD31078.1"/>
    </source>
</evidence>
<reference evidence="3" key="1">
    <citation type="submission" date="2018-02" db="EMBL/GenBank/DDBJ databases">
        <authorList>
            <person name="Cohen D.B."/>
            <person name="Kent A.D."/>
        </authorList>
    </citation>
    <scope>NUCLEOTIDE SEQUENCE</scope>
</reference>
<dbReference type="PANTHER" id="PTHR31325">
    <property type="entry name" value="OS01G0798800 PROTEIN-RELATED"/>
    <property type="match status" value="1"/>
</dbReference>
<dbReference type="InterPro" id="IPR007658">
    <property type="entry name" value="DUF594"/>
</dbReference>
<feature type="domain" description="DUF4220" evidence="2">
    <location>
        <begin position="15"/>
        <end position="414"/>
    </location>
</feature>
<organism evidence="3">
    <name type="scientific">Fagus sylvatica</name>
    <name type="common">Beechnut</name>
    <dbReference type="NCBI Taxonomy" id="28930"/>
    <lineage>
        <taxon>Eukaryota</taxon>
        <taxon>Viridiplantae</taxon>
        <taxon>Streptophyta</taxon>
        <taxon>Embryophyta</taxon>
        <taxon>Tracheophyta</taxon>
        <taxon>Spermatophyta</taxon>
        <taxon>Magnoliopsida</taxon>
        <taxon>eudicotyledons</taxon>
        <taxon>Gunneridae</taxon>
        <taxon>Pentapetalae</taxon>
        <taxon>rosids</taxon>
        <taxon>fabids</taxon>
        <taxon>Fagales</taxon>
        <taxon>Fagaceae</taxon>
        <taxon>Fagus</taxon>
    </lineage>
</organism>
<dbReference type="InterPro" id="IPR025315">
    <property type="entry name" value="DUF4220"/>
</dbReference>
<sequence length="729" mass="84744">MRKKTANKLVITTIWSAYLLADWAASFSVGLVFDSEEKYTTSDSGPVNGNTMDDTGLLLVLWAPFLLILVGGQDRLTSFAIEDNELWLRHLIWLILQVCTTGFVFIQSLHQNRLWFPTFLLILAGAIKYAERTIALYLASSDCLGISVLREPDPGPNYERLMRTYSHYRENNLPIKMEYVEDKEAQANKYYRVDITDKLNCHDMVEHAYHFADKYKGIIVNLMFSSIDHKESREVFSTLEAKETLGILEIELNYFYDLLHTKVVVANSKLGKITRVIPFGLVVASLSLFYKEEKQGFKGFDVKVTYTMFFGVLGLDMLAHFLWMFSDSSVASLNKKPKKYSRLSEIRSKILNKFIDLKKPKWGEIVVFQKQMLWTSIRCKNLEAMTSINWKQKGRTTPIIFKRWSETLSQLNFIYYCHTESSKSKTTFRNNQFFTFFFDKVYDLLKYLHVKDFIDQKKNDIIQMNYVFPLPLTDDLWEFIFTQLKEKSFFADDPEEAKRISSARGDWILENGNFDYSSISSLMHYVKNVAYDESLLLWHIATELCCQKDIESHQDDPNKDHDDHNKDRDRSKILSDYMLYLLYQQPGMMSEVSGIAKLRFRDTWVEAKRLFESNEGKNLRLACTSILEVDTCVKPVHVKGDQSKSLLFDACILAKEIENLGPMKWKVTSEVWVELLSYAANRSRANAHVQLLSKGGELLTFVWLLMAHFGLKEHAWIQTRTRANLILNK</sequence>
<feature type="transmembrane region" description="Helical" evidence="1">
    <location>
        <begin position="91"/>
        <end position="108"/>
    </location>
</feature>
<accession>A0A2N9J2P0</accession>
<dbReference type="EMBL" id="OIVN01006345">
    <property type="protein sequence ID" value="SPD31078.1"/>
    <property type="molecule type" value="Genomic_DNA"/>
</dbReference>
<feature type="transmembrane region" description="Helical" evidence="1">
    <location>
        <begin position="52"/>
        <end position="70"/>
    </location>
</feature>
<evidence type="ECO:0000256" key="1">
    <source>
        <dbReference type="SAM" id="Phobius"/>
    </source>
</evidence>